<accession>A0A437JXI9</accession>
<dbReference type="GO" id="GO:0009055">
    <property type="term" value="F:electron transfer activity"/>
    <property type="evidence" value="ECO:0007669"/>
    <property type="project" value="InterPro"/>
</dbReference>
<evidence type="ECO:0000256" key="1">
    <source>
        <dbReference type="ARBA" id="ARBA00022617"/>
    </source>
</evidence>
<keyword evidence="2 4" id="KW-0479">Metal-binding</keyword>
<name>A0A437JXI9_9BURK</name>
<dbReference type="RefSeq" id="WP_128197593.1">
    <property type="nucleotide sequence ID" value="NZ_SACT01000002.1"/>
</dbReference>
<dbReference type="Gene3D" id="1.10.760.10">
    <property type="entry name" value="Cytochrome c-like domain"/>
    <property type="match status" value="1"/>
</dbReference>
<evidence type="ECO:0000313" key="8">
    <source>
        <dbReference type="Proteomes" id="UP000288178"/>
    </source>
</evidence>
<reference evidence="7 8" key="1">
    <citation type="submission" date="2019-01" db="EMBL/GenBank/DDBJ databases">
        <authorList>
            <person name="Chen W.-M."/>
        </authorList>
    </citation>
    <scope>NUCLEOTIDE SEQUENCE [LARGE SCALE GENOMIC DNA]</scope>
    <source>
        <strain evidence="7 8">ICH-3</strain>
    </source>
</reference>
<keyword evidence="1 4" id="KW-0349">Heme</keyword>
<dbReference type="InterPro" id="IPR036909">
    <property type="entry name" value="Cyt_c-like_dom_sf"/>
</dbReference>
<evidence type="ECO:0000256" key="3">
    <source>
        <dbReference type="ARBA" id="ARBA00023004"/>
    </source>
</evidence>
<dbReference type="Proteomes" id="UP000288178">
    <property type="component" value="Unassembled WGS sequence"/>
</dbReference>
<dbReference type="InterPro" id="IPR009056">
    <property type="entry name" value="Cyt_c-like_dom"/>
</dbReference>
<evidence type="ECO:0000313" key="7">
    <source>
        <dbReference type="EMBL" id="RVT52366.1"/>
    </source>
</evidence>
<protein>
    <submittedName>
        <fullName evidence="7">Sulfur oxidation c-type cytochrome SoxX</fullName>
    </submittedName>
</protein>
<feature type="domain" description="Cytochrome c" evidence="6">
    <location>
        <begin position="96"/>
        <end position="212"/>
    </location>
</feature>
<dbReference type="AlphaFoldDB" id="A0A437JXI9"/>
<dbReference type="OrthoDB" id="8562939at2"/>
<dbReference type="NCBIfam" id="TIGR04485">
    <property type="entry name" value="thiosulf_SoxX"/>
    <property type="match status" value="1"/>
</dbReference>
<dbReference type="PROSITE" id="PS51257">
    <property type="entry name" value="PROKAR_LIPOPROTEIN"/>
    <property type="match status" value="1"/>
</dbReference>
<keyword evidence="3 4" id="KW-0408">Iron</keyword>
<evidence type="ECO:0000256" key="5">
    <source>
        <dbReference type="SAM" id="SignalP"/>
    </source>
</evidence>
<keyword evidence="5" id="KW-0732">Signal</keyword>
<dbReference type="PROSITE" id="PS51007">
    <property type="entry name" value="CYTC"/>
    <property type="match status" value="1"/>
</dbReference>
<dbReference type="SUPFAM" id="SSF46626">
    <property type="entry name" value="Cytochrome c"/>
    <property type="match status" value="1"/>
</dbReference>
<gene>
    <name evidence="7" type="primary">soxX</name>
    <name evidence="7" type="ORF">ENE75_07960</name>
</gene>
<evidence type="ECO:0000259" key="6">
    <source>
        <dbReference type="PROSITE" id="PS51007"/>
    </source>
</evidence>
<proteinExistence type="predicted"/>
<dbReference type="EMBL" id="SACT01000002">
    <property type="protein sequence ID" value="RVT52366.1"/>
    <property type="molecule type" value="Genomic_DNA"/>
</dbReference>
<dbReference type="GO" id="GO:0046872">
    <property type="term" value="F:metal ion binding"/>
    <property type="evidence" value="ECO:0007669"/>
    <property type="project" value="UniProtKB-KW"/>
</dbReference>
<keyword evidence="8" id="KW-1185">Reference proteome</keyword>
<comment type="caution">
    <text evidence="7">The sequence shown here is derived from an EMBL/GenBank/DDBJ whole genome shotgun (WGS) entry which is preliminary data.</text>
</comment>
<evidence type="ECO:0000256" key="4">
    <source>
        <dbReference type="PROSITE-ProRule" id="PRU00433"/>
    </source>
</evidence>
<dbReference type="InterPro" id="IPR030999">
    <property type="entry name" value="Thiosulf_SoxX"/>
</dbReference>
<feature type="chain" id="PRO_5019420488" evidence="5">
    <location>
        <begin position="26"/>
        <end position="217"/>
    </location>
</feature>
<evidence type="ECO:0000256" key="2">
    <source>
        <dbReference type="ARBA" id="ARBA00022723"/>
    </source>
</evidence>
<dbReference type="GO" id="GO:0020037">
    <property type="term" value="F:heme binding"/>
    <property type="evidence" value="ECO:0007669"/>
    <property type="project" value="InterPro"/>
</dbReference>
<organism evidence="7 8">
    <name type="scientific">Rubrivivax albus</name>
    <dbReference type="NCBI Taxonomy" id="2499835"/>
    <lineage>
        <taxon>Bacteria</taxon>
        <taxon>Pseudomonadati</taxon>
        <taxon>Pseudomonadota</taxon>
        <taxon>Betaproteobacteria</taxon>
        <taxon>Burkholderiales</taxon>
        <taxon>Sphaerotilaceae</taxon>
        <taxon>Rubrivivax</taxon>
    </lineage>
</organism>
<sequence length="217" mass="23175">MSKKTWKIAGGTVAAVLLLAGCASGGGTGGSLDAQVQAMMKSSFRDQGIAKMDRLDQDLGQKACSVPGGAPADVAKMIEAQNLATVKWPAGGQYFGDFKAGEKLAQNGRGLAWNNKSTDPKDNGGNCYNCHQIDNKEISYGTIGPSLWNYGKIRGVKDVTDPQVAAIVQYTWGKLYNSKAYTACSNMPRFGHKGILNEGQIRDLMSLLLDPRSPVNQ</sequence>
<feature type="signal peptide" evidence="5">
    <location>
        <begin position="1"/>
        <end position="25"/>
    </location>
</feature>